<evidence type="ECO:0000313" key="1">
    <source>
        <dbReference type="EMBL" id="KAK2591430.1"/>
    </source>
</evidence>
<protein>
    <submittedName>
        <fullName evidence="1">Uncharacterized protein</fullName>
    </submittedName>
</protein>
<dbReference type="EMBL" id="JASWJB010000335">
    <property type="protein sequence ID" value="KAK2591430.1"/>
    <property type="molecule type" value="Genomic_DNA"/>
</dbReference>
<dbReference type="Proteomes" id="UP001251528">
    <property type="component" value="Unassembled WGS sequence"/>
</dbReference>
<sequence length="1084" mass="121156">MSSIINKFIGSAASVQNELSLAAANFNLDFTLIKIEAPKEFSGLDRSISQVRRHDAEDGSLHRTARKLGALFDGIPPQAKSLLVAYGERVSEICERQNIEPKERERHGIFSRFTGVDAAGLWAAATSGPNAIAVHLLACLIAGIFNSSQSVALWYELIATRKSEILEIVAMEDDPFKVFTLKVAARQDFTREDLAAWDNSARSWMQTANMATADQRKIVLFHSDEAGKPVNMSLNTYDNVINAWKDAMESMDSLIRGIPQRVRTGAVILAISSWHLYPDICILSRGPNVIHQHDTLVRGSGILTIDSERLFDSEMPLEFAGSVTWSLPLAYLRYYGEPVQVKQKLSYGSLRMTMEDFRFVFLGCIISTWTKFSDSVMDYVDLIILLRDALRLPEDLPPSEGPEGSEDHRSNMLRMQKLTSHSSWIGLLLAVAEDIAHSEGVEREMILKLVDHGRRYHRFIHGDSTYPSPLFGLSHIPSLFSLLNSDEHRILYLRQVASDLELSPVSCVIRYYYNKNAYEYATTQPLNYSAAQHRARTGFIRQNDSTSSGCLLRHARWIPMKIKGPPCGCKESCALENKNGPKSSQLGARFRQTFRGKASQTSIRQCPCDKHGGCSLACHGSRVTTHKCLDATRINDRLAYIEQQGESALPAQTVDNPHDPRNGRVQFGIGKGFHDAIARLGKDPDDTFVPLQFWVGDSQRAEILYCGQMTRDGKDTRGSWHGAGAKQPGHYFAGKTIKTVLRVEHFDYKSLTDWFVTNLRVSHPAFVLSLQACTAAIELYSCLPGATVDASIIGRISLAEVKWFANTTQKNNASPLRLSLSRPEAFACIAMFESGRIFIPLYLKDVFAMTYGNSIYVTSSIMADPSENPKDSEIRRVHGNIGQSGLSFLIPPPEPKLRKSTPNSWTVVNHAPFSKETQLENSFWKTSMHLTLTQYQPELPGLNQDEHYIDESTALRETVVQVYDGSEWVCDLDILSSLRNPLVSRLADCQETNHSLATELPSTFPSTVVIDNWEEIFTPPIDTAHFLLRTSGNWLGRLAAVGVATQLRKPVIILPDKPCWICVHARIIVLKKESKELISFVLIT</sequence>
<accession>A0AAJ0CEG4</accession>
<comment type="caution">
    <text evidence="1">The sequence shown here is derived from an EMBL/GenBank/DDBJ whole genome shotgun (WGS) entry which is preliminary data.</text>
</comment>
<gene>
    <name evidence="1" type="ORF">QQS21_010870</name>
</gene>
<dbReference type="AlphaFoldDB" id="A0AAJ0CEG4"/>
<name>A0AAJ0CEG4_9HYPO</name>
<keyword evidence="2" id="KW-1185">Reference proteome</keyword>
<reference evidence="1" key="1">
    <citation type="submission" date="2023-06" db="EMBL/GenBank/DDBJ databases">
        <title>Conoideocrella luteorostrata (Hypocreales: Clavicipitaceae), a potential biocontrol fungus for elongate hemlock scale in United States Christmas tree production areas.</title>
        <authorList>
            <person name="Barrett H."/>
            <person name="Lovett B."/>
            <person name="Macias A.M."/>
            <person name="Stajich J.E."/>
            <person name="Kasson M.T."/>
        </authorList>
    </citation>
    <scope>NUCLEOTIDE SEQUENCE</scope>
    <source>
        <strain evidence="1">ARSEF 14590</strain>
    </source>
</reference>
<organism evidence="1 2">
    <name type="scientific">Conoideocrella luteorostrata</name>
    <dbReference type="NCBI Taxonomy" id="1105319"/>
    <lineage>
        <taxon>Eukaryota</taxon>
        <taxon>Fungi</taxon>
        <taxon>Dikarya</taxon>
        <taxon>Ascomycota</taxon>
        <taxon>Pezizomycotina</taxon>
        <taxon>Sordariomycetes</taxon>
        <taxon>Hypocreomycetidae</taxon>
        <taxon>Hypocreales</taxon>
        <taxon>Clavicipitaceae</taxon>
        <taxon>Conoideocrella</taxon>
    </lineage>
</organism>
<proteinExistence type="predicted"/>
<evidence type="ECO:0000313" key="2">
    <source>
        <dbReference type="Proteomes" id="UP001251528"/>
    </source>
</evidence>